<organism evidence="1 2">
    <name type="scientific">Diaporthe australafricana</name>
    <dbReference type="NCBI Taxonomy" id="127596"/>
    <lineage>
        <taxon>Eukaryota</taxon>
        <taxon>Fungi</taxon>
        <taxon>Dikarya</taxon>
        <taxon>Ascomycota</taxon>
        <taxon>Pezizomycotina</taxon>
        <taxon>Sordariomycetes</taxon>
        <taxon>Sordariomycetidae</taxon>
        <taxon>Diaporthales</taxon>
        <taxon>Diaporthaceae</taxon>
        <taxon>Diaporthe</taxon>
    </lineage>
</organism>
<name>A0ABR3VXB1_9PEZI</name>
<reference evidence="1 2" key="1">
    <citation type="journal article" date="2024" name="IMA Fungus">
        <title>IMA Genome - F19 : A genome assembly and annotation guide to empower mycologists, including annotated draft genome sequences of Ceratocystis pirilliformis, Diaporthe australafricana, Fusarium ophioides, Paecilomyces lecythidis, and Sporothrix stenoceras.</title>
        <authorList>
            <person name="Aylward J."/>
            <person name="Wilson A.M."/>
            <person name="Visagie C.M."/>
            <person name="Spraker J."/>
            <person name="Barnes I."/>
            <person name="Buitendag C."/>
            <person name="Ceriani C."/>
            <person name="Del Mar Angel L."/>
            <person name="du Plessis D."/>
            <person name="Fuchs T."/>
            <person name="Gasser K."/>
            <person name="Kramer D."/>
            <person name="Li W."/>
            <person name="Munsamy K."/>
            <person name="Piso A."/>
            <person name="Price J.L."/>
            <person name="Sonnekus B."/>
            <person name="Thomas C."/>
            <person name="van der Nest A."/>
            <person name="van Dijk A."/>
            <person name="van Heerden A."/>
            <person name="van Vuuren N."/>
            <person name="Yilmaz N."/>
            <person name="Duong T.A."/>
            <person name="van der Merwe N.A."/>
            <person name="Wingfield M.J."/>
            <person name="Wingfield B.D."/>
        </authorList>
    </citation>
    <scope>NUCLEOTIDE SEQUENCE [LARGE SCALE GENOMIC DNA]</scope>
    <source>
        <strain evidence="1 2">CMW 18300</strain>
    </source>
</reference>
<evidence type="ECO:0000313" key="1">
    <source>
        <dbReference type="EMBL" id="KAL1847518.1"/>
    </source>
</evidence>
<sequence length="227" mass="26160">MEVAGLVLGALPLAIQVFEKYRTILSTMKNTKHELDSIIRDLQTEKLILENTCEILLRGIASDFEIEHMIQHPYGDAWKKYDDEVRLRVWKSGRLFQERVEDMMNATTELQGKLALDRRGKAMMKKKQQERLILTWCSELGEHFDQLRIEHGMDMDGIVEKQTLALQMAGLVLQEGGMNYAGAVQWCLENHFSVATLDNEEIARQFYDAVISKLEIDMKLQMAPELS</sequence>
<dbReference type="Proteomes" id="UP001583177">
    <property type="component" value="Unassembled WGS sequence"/>
</dbReference>
<evidence type="ECO:0000313" key="2">
    <source>
        <dbReference type="Proteomes" id="UP001583177"/>
    </source>
</evidence>
<accession>A0ABR3VXB1</accession>
<comment type="caution">
    <text evidence="1">The sequence shown here is derived from an EMBL/GenBank/DDBJ whole genome shotgun (WGS) entry which is preliminary data.</text>
</comment>
<evidence type="ECO:0008006" key="3">
    <source>
        <dbReference type="Google" id="ProtNLM"/>
    </source>
</evidence>
<dbReference type="PANTHER" id="PTHR35186:SF4">
    <property type="entry name" value="PRION-INHIBITION AND PROPAGATION HELO DOMAIN-CONTAINING PROTEIN"/>
    <property type="match status" value="1"/>
</dbReference>
<protein>
    <recommendedName>
        <fullName evidence="3">Fungal N-terminal domain-containing protein</fullName>
    </recommendedName>
</protein>
<proteinExistence type="predicted"/>
<gene>
    <name evidence="1" type="ORF">Daus18300_013941</name>
</gene>
<dbReference type="PANTHER" id="PTHR35186">
    <property type="entry name" value="ANK_REP_REGION DOMAIN-CONTAINING PROTEIN"/>
    <property type="match status" value="1"/>
</dbReference>
<keyword evidence="2" id="KW-1185">Reference proteome</keyword>
<dbReference type="EMBL" id="JAWRVE010000241">
    <property type="protein sequence ID" value="KAL1847518.1"/>
    <property type="molecule type" value="Genomic_DNA"/>
</dbReference>